<keyword evidence="7" id="KW-1185">Reference proteome</keyword>
<feature type="non-terminal residue" evidence="6">
    <location>
        <position position="188"/>
    </location>
</feature>
<evidence type="ECO:0000256" key="4">
    <source>
        <dbReference type="ARBA" id="ARBA00022679"/>
    </source>
</evidence>
<comment type="catalytic activity">
    <reaction evidence="1">
        <text>S-ubiquitinyl-[E2 ubiquitin-conjugating enzyme]-L-cysteine + [acceptor protein]-L-lysine = [E2 ubiquitin-conjugating enzyme]-L-cysteine + N(6)-ubiquitinyl-[acceptor protein]-L-lysine.</text>
        <dbReference type="EC" id="2.3.2.26"/>
    </reaction>
</comment>
<dbReference type="AlphaFoldDB" id="A0A7R9KRB8"/>
<proteinExistence type="predicted"/>
<feature type="region of interest" description="Disordered" evidence="5">
    <location>
        <begin position="1"/>
        <end position="41"/>
    </location>
</feature>
<dbReference type="EC" id="2.3.2.26" evidence="3"/>
<evidence type="ECO:0000256" key="1">
    <source>
        <dbReference type="ARBA" id="ARBA00000885"/>
    </source>
</evidence>
<dbReference type="EMBL" id="OC859508">
    <property type="protein sequence ID" value="CAD7627674.1"/>
    <property type="molecule type" value="Genomic_DNA"/>
</dbReference>
<sequence>MSNQMFGYFDGDFRRRPQQSLGGSHRETQRQQLLQKAAEERRDREELRRRTNCAIVIQSFIRGCLARKRQCSQMRKEYDDTIDRLSKSHENPSLDAIEHLIHEFIVFYCKAKDTQRLNWLSQQLVKQKDIIGPKVITDTNHWLYRIKCILEFNISELESMAGKQASIAIPMRALEVFTGADVYDKCCA</sequence>
<dbReference type="GO" id="GO:0000209">
    <property type="term" value="P:protein polyubiquitination"/>
    <property type="evidence" value="ECO:0007669"/>
    <property type="project" value="InterPro"/>
</dbReference>
<name>A0A7R9KRB8_9ACAR</name>
<organism evidence="6">
    <name type="scientific">Medioppia subpectinata</name>
    <dbReference type="NCBI Taxonomy" id="1979941"/>
    <lineage>
        <taxon>Eukaryota</taxon>
        <taxon>Metazoa</taxon>
        <taxon>Ecdysozoa</taxon>
        <taxon>Arthropoda</taxon>
        <taxon>Chelicerata</taxon>
        <taxon>Arachnida</taxon>
        <taxon>Acari</taxon>
        <taxon>Acariformes</taxon>
        <taxon>Sarcoptiformes</taxon>
        <taxon>Oribatida</taxon>
        <taxon>Brachypylina</taxon>
        <taxon>Oppioidea</taxon>
        <taxon>Oppiidae</taxon>
        <taxon>Medioppia</taxon>
    </lineage>
</organism>
<dbReference type="Pfam" id="PF00612">
    <property type="entry name" value="IQ"/>
    <property type="match status" value="1"/>
</dbReference>
<dbReference type="OrthoDB" id="8068875at2759"/>
<reference evidence="6" key="1">
    <citation type="submission" date="2020-11" db="EMBL/GenBank/DDBJ databases">
        <authorList>
            <person name="Tran Van P."/>
        </authorList>
    </citation>
    <scope>NUCLEOTIDE SEQUENCE</scope>
</reference>
<dbReference type="Proteomes" id="UP000759131">
    <property type="component" value="Unassembled WGS sequence"/>
</dbReference>
<evidence type="ECO:0000313" key="6">
    <source>
        <dbReference type="EMBL" id="CAD7627674.1"/>
    </source>
</evidence>
<dbReference type="PANTHER" id="PTHR45700:SF2">
    <property type="entry name" value="UBIQUITIN-PROTEIN LIGASE E3C"/>
    <property type="match status" value="1"/>
</dbReference>
<evidence type="ECO:0000256" key="2">
    <source>
        <dbReference type="ARBA" id="ARBA00004906"/>
    </source>
</evidence>
<dbReference type="GO" id="GO:0061630">
    <property type="term" value="F:ubiquitin protein ligase activity"/>
    <property type="evidence" value="ECO:0007669"/>
    <property type="project" value="UniProtKB-EC"/>
</dbReference>
<keyword evidence="4" id="KW-0808">Transferase</keyword>
<dbReference type="PROSITE" id="PS50096">
    <property type="entry name" value="IQ"/>
    <property type="match status" value="1"/>
</dbReference>
<dbReference type="EMBL" id="CAJPIZ010004933">
    <property type="protein sequence ID" value="CAG2108104.1"/>
    <property type="molecule type" value="Genomic_DNA"/>
</dbReference>
<gene>
    <name evidence="6" type="ORF">OSB1V03_LOCUS8099</name>
</gene>
<evidence type="ECO:0000256" key="5">
    <source>
        <dbReference type="SAM" id="MobiDB-lite"/>
    </source>
</evidence>
<dbReference type="InterPro" id="IPR000048">
    <property type="entry name" value="IQ_motif_EF-hand-BS"/>
</dbReference>
<dbReference type="GO" id="GO:0006511">
    <property type="term" value="P:ubiquitin-dependent protein catabolic process"/>
    <property type="evidence" value="ECO:0007669"/>
    <property type="project" value="TreeGrafter"/>
</dbReference>
<protein>
    <recommendedName>
        <fullName evidence="3">HECT-type E3 ubiquitin transferase</fullName>
        <ecNumber evidence="3">2.3.2.26</ecNumber>
    </recommendedName>
</protein>
<evidence type="ECO:0000313" key="7">
    <source>
        <dbReference type="Proteomes" id="UP000759131"/>
    </source>
</evidence>
<dbReference type="InterPro" id="IPR044611">
    <property type="entry name" value="E3A/B/C-like"/>
</dbReference>
<comment type="pathway">
    <text evidence="2">Protein modification; protein ubiquitination.</text>
</comment>
<accession>A0A7R9KRB8</accession>
<evidence type="ECO:0000256" key="3">
    <source>
        <dbReference type="ARBA" id="ARBA00012485"/>
    </source>
</evidence>
<dbReference type="PANTHER" id="PTHR45700">
    <property type="entry name" value="UBIQUITIN-PROTEIN LIGASE E3C"/>
    <property type="match status" value="1"/>
</dbReference>